<feature type="transmembrane region" description="Helical" evidence="8">
    <location>
        <begin position="158"/>
        <end position="179"/>
    </location>
</feature>
<evidence type="ECO:0000313" key="10">
    <source>
        <dbReference type="Proteomes" id="UP000253772"/>
    </source>
</evidence>
<dbReference type="AlphaFoldDB" id="A0A2L0X408"/>
<dbReference type="Proteomes" id="UP000253772">
    <property type="component" value="Chromosome c2"/>
</dbReference>
<dbReference type="PANTHER" id="PTHR23517:SF13">
    <property type="entry name" value="MAJOR FACILITATOR SUPERFAMILY MFS_1"/>
    <property type="match status" value="1"/>
</dbReference>
<dbReference type="NCBIfam" id="NF003477">
    <property type="entry name" value="PRK05122.1"/>
    <property type="match status" value="1"/>
</dbReference>
<accession>A0A2L0X408</accession>
<feature type="transmembrane region" description="Helical" evidence="8">
    <location>
        <begin position="313"/>
        <end position="336"/>
    </location>
</feature>
<feature type="transmembrane region" description="Helical" evidence="8">
    <location>
        <begin position="229"/>
        <end position="252"/>
    </location>
</feature>
<evidence type="ECO:0000256" key="1">
    <source>
        <dbReference type="ARBA" id="ARBA00004651"/>
    </source>
</evidence>
<sequence>MTTPLSPEATPPHGDLASGNVTRRILGIVVFNFIAYLSVGLPIAVVPGFVHGDLGYSAVLAGLAVSIQYLATLLSRPWAGSLCDMKGPKRSVLTGLLLCAGSGLLMLVAAQFAGNDWLALGWLLSSRLMLGAGESLVTTGTIAWGIGSVGARHTAKVISWNGVTTYGALAVGAPVGVLLAGHGGLTAIGIVTSVIAGAAWLLARRQPAVPILKGERLPFRSVFRAMSPFGLCLGLGSVGFGAITAFITLYYAGHGWDHAALALTALGTCFVLTRLIMADSITRFGGYPVALVSFAVEAAGLAMLWLAQAPWQALAGAAVVGFGFSLVFPSLGIEAVKRVPATNRGSALGAYALFFDFSLGLTGPVAGLITKHAGYPAVYLFAALAAVLALALSQVLAARYRDRLAPAT</sequence>
<keyword evidence="2 8" id="KW-0813">Transport</keyword>
<dbReference type="RefSeq" id="WP_024570685.1">
    <property type="nucleotide sequence ID" value="NZ_CP026544.1"/>
</dbReference>
<comment type="similarity">
    <text evidence="8">Belongs to the major facilitator superfamily. YhhS family.</text>
</comment>
<feature type="transmembrane region" description="Helical" evidence="8">
    <location>
        <begin position="91"/>
        <end position="113"/>
    </location>
</feature>
<dbReference type="PANTHER" id="PTHR23517">
    <property type="entry name" value="RESISTANCE PROTEIN MDTM, PUTATIVE-RELATED-RELATED"/>
    <property type="match status" value="1"/>
</dbReference>
<feature type="transmembrane region" description="Helical" evidence="8">
    <location>
        <begin position="25"/>
        <end position="50"/>
    </location>
</feature>
<feature type="transmembrane region" description="Helical" evidence="8">
    <location>
        <begin position="119"/>
        <end position="146"/>
    </location>
</feature>
<keyword evidence="5 8" id="KW-0812">Transmembrane</keyword>
<organism evidence="9 10">
    <name type="scientific">Cupriavidus metallidurans</name>
    <dbReference type="NCBI Taxonomy" id="119219"/>
    <lineage>
        <taxon>Bacteria</taxon>
        <taxon>Pseudomonadati</taxon>
        <taxon>Pseudomonadota</taxon>
        <taxon>Betaproteobacteria</taxon>
        <taxon>Burkholderiales</taxon>
        <taxon>Burkholderiaceae</taxon>
        <taxon>Cupriavidus</taxon>
    </lineage>
</organism>
<name>A0A2L0X408_9BURK</name>
<evidence type="ECO:0000256" key="7">
    <source>
        <dbReference type="ARBA" id="ARBA00023136"/>
    </source>
</evidence>
<dbReference type="InterPro" id="IPR036259">
    <property type="entry name" value="MFS_trans_sf"/>
</dbReference>
<dbReference type="EMBL" id="CP037901">
    <property type="protein sequence ID" value="QBP12126.1"/>
    <property type="molecule type" value="Genomic_DNA"/>
</dbReference>
<keyword evidence="7 8" id="KW-0472">Membrane</keyword>
<dbReference type="CDD" id="cd17489">
    <property type="entry name" value="MFS_YfcJ_like"/>
    <property type="match status" value="1"/>
</dbReference>
<dbReference type="Pfam" id="PF07690">
    <property type="entry name" value="MFS_1"/>
    <property type="match status" value="1"/>
</dbReference>
<evidence type="ECO:0000256" key="8">
    <source>
        <dbReference type="HAMAP-Rule" id="MF_01118"/>
    </source>
</evidence>
<dbReference type="NCBIfam" id="NF009048">
    <property type="entry name" value="PRK12382.1"/>
    <property type="match status" value="1"/>
</dbReference>
<evidence type="ECO:0000256" key="4">
    <source>
        <dbReference type="ARBA" id="ARBA00022519"/>
    </source>
</evidence>
<dbReference type="InterPro" id="IPR050171">
    <property type="entry name" value="MFS_Transporters"/>
</dbReference>
<protein>
    <recommendedName>
        <fullName evidence="8">Uncharacterized MFS-type transporter DDF84_020320</fullName>
    </recommendedName>
</protein>
<dbReference type="HAMAP" id="MF_01118">
    <property type="entry name" value="MFS_YhhS"/>
    <property type="match status" value="1"/>
</dbReference>
<evidence type="ECO:0000256" key="5">
    <source>
        <dbReference type="ARBA" id="ARBA00022692"/>
    </source>
</evidence>
<dbReference type="SUPFAM" id="SSF103473">
    <property type="entry name" value="MFS general substrate transporter"/>
    <property type="match status" value="1"/>
</dbReference>
<dbReference type="GO" id="GO:0022857">
    <property type="term" value="F:transmembrane transporter activity"/>
    <property type="evidence" value="ECO:0007669"/>
    <property type="project" value="UniProtKB-UniRule"/>
</dbReference>
<dbReference type="InterPro" id="IPR023008">
    <property type="entry name" value="MFS_YhhS-like"/>
</dbReference>
<dbReference type="OrthoDB" id="322544at2"/>
<feature type="transmembrane region" description="Helical" evidence="8">
    <location>
        <begin position="56"/>
        <end position="79"/>
    </location>
</feature>
<keyword evidence="6 8" id="KW-1133">Transmembrane helix</keyword>
<evidence type="ECO:0000313" key="9">
    <source>
        <dbReference type="EMBL" id="QBP12126.1"/>
    </source>
</evidence>
<keyword evidence="3 8" id="KW-1003">Cell membrane</keyword>
<feature type="transmembrane region" description="Helical" evidence="8">
    <location>
        <begin position="289"/>
        <end position="307"/>
    </location>
</feature>
<evidence type="ECO:0000256" key="2">
    <source>
        <dbReference type="ARBA" id="ARBA00022448"/>
    </source>
</evidence>
<dbReference type="GO" id="GO:0005886">
    <property type="term" value="C:plasma membrane"/>
    <property type="evidence" value="ECO:0007669"/>
    <property type="project" value="UniProtKB-SubCell"/>
</dbReference>
<evidence type="ECO:0000256" key="6">
    <source>
        <dbReference type="ARBA" id="ARBA00022989"/>
    </source>
</evidence>
<gene>
    <name evidence="9" type="ORF">DDF84_020320</name>
</gene>
<comment type="subcellular location">
    <subcellularLocation>
        <location evidence="8">Cell inner membrane</location>
        <topology evidence="8">Multi-pass membrane protein</topology>
    </subcellularLocation>
    <subcellularLocation>
        <location evidence="1">Cell membrane</location>
        <topology evidence="1">Multi-pass membrane protein</topology>
    </subcellularLocation>
</comment>
<dbReference type="InterPro" id="IPR011701">
    <property type="entry name" value="MFS"/>
</dbReference>
<reference evidence="9 10" key="1">
    <citation type="submission" date="2019-03" db="EMBL/GenBank/DDBJ databases">
        <title>Comparative insights into the high quality Complete genome sequence of highly metal resistant Cupriavidus metallidurans strain BS1 isolated from a gold-copper mine.</title>
        <authorList>
            <person name="Mazhar H.S."/>
            <person name="Rensing C."/>
        </authorList>
    </citation>
    <scope>NUCLEOTIDE SEQUENCE [LARGE SCALE GENOMIC DNA]</scope>
    <source>
        <strain evidence="9 10">BS1</strain>
    </source>
</reference>
<keyword evidence="4 8" id="KW-0997">Cell inner membrane</keyword>
<evidence type="ECO:0000256" key="3">
    <source>
        <dbReference type="ARBA" id="ARBA00022475"/>
    </source>
</evidence>
<feature type="transmembrane region" description="Helical" evidence="8">
    <location>
        <begin position="376"/>
        <end position="398"/>
    </location>
</feature>
<dbReference type="InterPro" id="IPR020846">
    <property type="entry name" value="MFS_dom"/>
</dbReference>
<dbReference type="Gene3D" id="1.20.1250.20">
    <property type="entry name" value="MFS general substrate transporter like domains"/>
    <property type="match status" value="1"/>
</dbReference>
<dbReference type="PROSITE" id="PS50850">
    <property type="entry name" value="MFS"/>
    <property type="match status" value="1"/>
</dbReference>
<feature type="transmembrane region" description="Helical" evidence="8">
    <location>
        <begin position="185"/>
        <end position="203"/>
    </location>
</feature>
<feature type="transmembrane region" description="Helical" evidence="8">
    <location>
        <begin position="348"/>
        <end position="370"/>
    </location>
</feature>
<feature type="transmembrane region" description="Helical" evidence="8">
    <location>
        <begin position="258"/>
        <end position="277"/>
    </location>
</feature>
<proteinExistence type="inferred from homology"/>